<keyword evidence="5" id="KW-0811">Translocation</keyword>
<dbReference type="Pfam" id="PF00902">
    <property type="entry name" value="TatC"/>
    <property type="match status" value="1"/>
</dbReference>
<comment type="caution">
    <text evidence="6">The sequence shown here is derived from an EMBL/GenBank/DDBJ whole genome shotgun (WGS) entry which is preliminary data.</text>
</comment>
<keyword evidence="5" id="KW-0813">Transport</keyword>
<name>A0ABS6S135_9BACT</name>
<accession>A0ABS6S135</accession>
<comment type="subcellular location">
    <subcellularLocation>
        <location evidence="5">Cell membrane</location>
        <topology evidence="5">Multi-pass membrane protein</topology>
    </subcellularLocation>
    <subcellularLocation>
        <location evidence="1">Membrane</location>
        <topology evidence="1">Multi-pass membrane protein</topology>
    </subcellularLocation>
</comment>
<dbReference type="HAMAP" id="MF_00902">
    <property type="entry name" value="TatC"/>
    <property type="match status" value="1"/>
</dbReference>
<comment type="subunit">
    <text evidence="5">Forms a complex with TatA.</text>
</comment>
<organism evidence="6 7">
    <name type="scientific">Candidatus Magnetobacterium casense</name>
    <dbReference type="NCBI Taxonomy" id="1455061"/>
    <lineage>
        <taxon>Bacteria</taxon>
        <taxon>Pseudomonadati</taxon>
        <taxon>Nitrospirota</taxon>
        <taxon>Thermodesulfovibrionia</taxon>
        <taxon>Thermodesulfovibrionales</taxon>
        <taxon>Candidatus Magnetobacteriaceae</taxon>
        <taxon>Candidatus Magnetobacterium</taxon>
    </lineage>
</organism>
<reference evidence="6 7" key="1">
    <citation type="journal article" date="2020" name="J Geophys Res Biogeosci">
        <title>Magnetotaxis as an Adaptation to Enable Bacterial Shuttling of Microbial Sulfur and Sulfur Cycling Across Aquatic Oxic#Anoxic Interfaces.</title>
        <authorList>
            <person name="Li J."/>
            <person name="Liu P."/>
            <person name="Wang J."/>
            <person name="Roberts A.P."/>
            <person name="Pan Y."/>
        </authorList>
    </citation>
    <scope>NUCLEOTIDE SEQUENCE [LARGE SCALE GENOMIC DNA]</scope>
    <source>
        <strain evidence="6 7">MYR-1_YQ</strain>
    </source>
</reference>
<feature type="transmembrane region" description="Helical" evidence="5">
    <location>
        <begin position="83"/>
        <end position="103"/>
    </location>
</feature>
<keyword evidence="5" id="KW-1003">Cell membrane</keyword>
<dbReference type="Proteomes" id="UP001196980">
    <property type="component" value="Unassembled WGS sequence"/>
</dbReference>
<feature type="transmembrane region" description="Helical" evidence="5">
    <location>
        <begin position="204"/>
        <end position="220"/>
    </location>
</feature>
<comment type="function">
    <text evidence="5">Part of the twin-arginine translocation (Tat) system that transports large folded proteins containing a characteristic twin-arginine motif in their signal peptide across membranes.</text>
</comment>
<keyword evidence="7" id="KW-1185">Reference proteome</keyword>
<evidence type="ECO:0000256" key="2">
    <source>
        <dbReference type="ARBA" id="ARBA00022692"/>
    </source>
</evidence>
<dbReference type="InterPro" id="IPR002033">
    <property type="entry name" value="TatC"/>
</dbReference>
<dbReference type="PANTHER" id="PTHR30371">
    <property type="entry name" value="SEC-INDEPENDENT PROTEIN TRANSLOCASE PROTEIN TATC"/>
    <property type="match status" value="1"/>
</dbReference>
<keyword evidence="5" id="KW-0653">Protein transport</keyword>
<comment type="similarity">
    <text evidence="5">Belongs to the TatC family.</text>
</comment>
<gene>
    <name evidence="5 6" type="primary">tatC</name>
    <name evidence="6" type="ORF">HWQ67_12225</name>
</gene>
<evidence type="ECO:0000256" key="4">
    <source>
        <dbReference type="ARBA" id="ARBA00023136"/>
    </source>
</evidence>
<evidence type="ECO:0000256" key="3">
    <source>
        <dbReference type="ARBA" id="ARBA00022989"/>
    </source>
</evidence>
<feature type="transmembrane region" description="Helical" evidence="5">
    <location>
        <begin position="115"/>
        <end position="148"/>
    </location>
</feature>
<keyword evidence="2 5" id="KW-0812">Transmembrane</keyword>
<dbReference type="PRINTS" id="PR01840">
    <property type="entry name" value="TATCFAMILY"/>
</dbReference>
<protein>
    <recommendedName>
        <fullName evidence="5">Sec-independent protein translocase protein TatC</fullName>
    </recommendedName>
</protein>
<dbReference type="NCBIfam" id="TIGR00945">
    <property type="entry name" value="tatC"/>
    <property type="match status" value="1"/>
</dbReference>
<evidence type="ECO:0000256" key="5">
    <source>
        <dbReference type="HAMAP-Rule" id="MF_00902"/>
    </source>
</evidence>
<evidence type="ECO:0000313" key="6">
    <source>
        <dbReference type="EMBL" id="MBV6342352.1"/>
    </source>
</evidence>
<evidence type="ECO:0000256" key="1">
    <source>
        <dbReference type="ARBA" id="ARBA00004141"/>
    </source>
</evidence>
<dbReference type="PANTHER" id="PTHR30371:SF0">
    <property type="entry name" value="SEC-INDEPENDENT PROTEIN TRANSLOCASE PROTEIN TATC, CHLOROPLASTIC-RELATED"/>
    <property type="match status" value="1"/>
</dbReference>
<feature type="transmembrane region" description="Helical" evidence="5">
    <location>
        <begin position="226"/>
        <end position="247"/>
    </location>
</feature>
<feature type="transmembrane region" description="Helical" evidence="5">
    <location>
        <begin position="12"/>
        <end position="31"/>
    </location>
</feature>
<keyword evidence="4 5" id="KW-0472">Membrane</keyword>
<proteinExistence type="inferred from homology"/>
<evidence type="ECO:0000313" key="7">
    <source>
        <dbReference type="Proteomes" id="UP001196980"/>
    </source>
</evidence>
<sequence length="261" mass="29143">MSFFDHLGELRQRLLITFGAVIGVFIFTFNYSEELLKFLMFPMEKELVLAFKSPVVSFVSKNLKNISLVFLQPAEAFWMHLKIAMMAAVVIAMPVALAQVWLFVSPGLLPNERKFALPFVVSGCVLFLMGAAFCFFVILPFALGFLLTYKTQSLTAMISIGSYVDFNIKFLLAFGLVFELPIVILFLTRFGFVTPEKLARSRKYAAVCAFIISGILTPTPDAFNQMLMAVPMIVLYEIGIIASKIIFPKSKEIAVVQGDAQ</sequence>
<dbReference type="EMBL" id="JABXWD010000241">
    <property type="protein sequence ID" value="MBV6342352.1"/>
    <property type="molecule type" value="Genomic_DNA"/>
</dbReference>
<keyword evidence="3 5" id="KW-1133">Transmembrane helix</keyword>
<feature type="transmembrane region" description="Helical" evidence="5">
    <location>
        <begin position="168"/>
        <end position="192"/>
    </location>
</feature>